<dbReference type="GO" id="GO:0051082">
    <property type="term" value="F:unfolded protein binding"/>
    <property type="evidence" value="ECO:0007669"/>
    <property type="project" value="UniProtKB-UniRule"/>
</dbReference>
<comment type="function">
    <text evidence="5 8">Molecular chaperone capable of stabilizing a range of proteins. Seems to fulfill an ATP-independent, HSP70-like function in archaeal de novo protein folding.</text>
</comment>
<evidence type="ECO:0000256" key="9">
    <source>
        <dbReference type="SAM" id="Coils"/>
    </source>
</evidence>
<accession>C6A268</accession>
<evidence type="ECO:0000256" key="5">
    <source>
        <dbReference type="ARBA" id="ARBA00025077"/>
    </source>
</evidence>
<dbReference type="InterPro" id="IPR004127">
    <property type="entry name" value="Prefoldin_subunit_alpha"/>
</dbReference>
<dbReference type="InterPro" id="IPR009053">
    <property type="entry name" value="Prefoldin"/>
</dbReference>
<feature type="coiled-coil region" evidence="9">
    <location>
        <begin position="101"/>
        <end position="142"/>
    </location>
</feature>
<gene>
    <name evidence="8" type="primary">pfdA</name>
    <name evidence="10" type="ordered locus">TSIB_0648</name>
</gene>
<dbReference type="AlphaFoldDB" id="C6A268"/>
<dbReference type="EMBL" id="CP001463">
    <property type="protein sequence ID" value="ACS89713.1"/>
    <property type="molecule type" value="Genomic_DNA"/>
</dbReference>
<dbReference type="HOGENOM" id="CLU_091867_1_3_2"/>
<dbReference type="SUPFAM" id="SSF46579">
    <property type="entry name" value="Prefoldin"/>
    <property type="match status" value="1"/>
</dbReference>
<dbReference type="HAMAP" id="MF_00308">
    <property type="entry name" value="PfdA"/>
    <property type="match status" value="1"/>
</dbReference>
<dbReference type="KEGG" id="tsi:TSIB_0648"/>
<comment type="subunit">
    <text evidence="2 8">Heterohexamer of two alpha and four beta subunits.</text>
</comment>
<comment type="similarity">
    <text evidence="1">Belongs to the prefoldin subunit alpha family.</text>
</comment>
<dbReference type="GO" id="GO:0005737">
    <property type="term" value="C:cytoplasm"/>
    <property type="evidence" value="ECO:0007669"/>
    <property type="project" value="UniProtKB-SubCell"/>
</dbReference>
<evidence type="ECO:0000313" key="10">
    <source>
        <dbReference type="EMBL" id="ACS89713.1"/>
    </source>
</evidence>
<dbReference type="Gene3D" id="1.10.287.370">
    <property type="match status" value="1"/>
</dbReference>
<evidence type="ECO:0000256" key="8">
    <source>
        <dbReference type="HAMAP-Rule" id="MF_00308"/>
    </source>
</evidence>
<dbReference type="PANTHER" id="PTHR12674">
    <property type="entry name" value="PREFOLDIN SUBUNIT 5"/>
    <property type="match status" value="1"/>
</dbReference>
<proteinExistence type="inferred from homology"/>
<dbReference type="PANTHER" id="PTHR12674:SF2">
    <property type="entry name" value="PREFOLDIN SUBUNIT 5"/>
    <property type="match status" value="1"/>
</dbReference>
<dbReference type="STRING" id="604354.TSIB_0648"/>
<keyword evidence="11" id="KW-1185">Reference proteome</keyword>
<evidence type="ECO:0000256" key="2">
    <source>
        <dbReference type="ARBA" id="ARBA00011716"/>
    </source>
</evidence>
<organism evidence="10 11">
    <name type="scientific">Thermococcus sibiricus (strain DSM 12597 / MM 739)</name>
    <dbReference type="NCBI Taxonomy" id="604354"/>
    <lineage>
        <taxon>Archaea</taxon>
        <taxon>Methanobacteriati</taxon>
        <taxon>Methanobacteriota</taxon>
        <taxon>Thermococci</taxon>
        <taxon>Thermococcales</taxon>
        <taxon>Thermococcaceae</taxon>
        <taxon>Thermococcus</taxon>
    </lineage>
</organism>
<protein>
    <recommendedName>
        <fullName evidence="6 8">Prefoldin subunit alpha</fullName>
    </recommendedName>
    <alternativeName>
        <fullName evidence="7 8">GimC subunit alpha</fullName>
    </alternativeName>
</protein>
<sequence>MVVEMSERNEQLERLAYEYQLLQGQAQLLAQNLELLNLGRNEFQAVKETLEGLKDVEDEKPEILVPIGAGSFLKGRVEDKNNAIVSVGAGYAIEKSLDDAIAYLDERIKEYESAIAKTQEALHQLEHKLQDLAEKAQKLQQQQAMGFKVPKK</sequence>
<name>C6A268_THESM</name>
<evidence type="ECO:0000256" key="4">
    <source>
        <dbReference type="ARBA" id="ARBA00023186"/>
    </source>
</evidence>
<comment type="subcellular location">
    <subcellularLocation>
        <location evidence="8">Cytoplasm</location>
    </subcellularLocation>
</comment>
<evidence type="ECO:0000256" key="3">
    <source>
        <dbReference type="ARBA" id="ARBA00022490"/>
    </source>
</evidence>
<dbReference type="FunFam" id="1.10.287.370:FF:000027">
    <property type="entry name" value="Prefoldin subunit alpha 1"/>
    <property type="match status" value="1"/>
</dbReference>
<evidence type="ECO:0000256" key="7">
    <source>
        <dbReference type="ARBA" id="ARBA00044231"/>
    </source>
</evidence>
<dbReference type="Pfam" id="PF02996">
    <property type="entry name" value="Prefoldin"/>
    <property type="match status" value="1"/>
</dbReference>
<dbReference type="Proteomes" id="UP000009079">
    <property type="component" value="Chromosome"/>
</dbReference>
<dbReference type="CDD" id="cd23160">
    <property type="entry name" value="Prefoldin_alpha_GimC"/>
    <property type="match status" value="1"/>
</dbReference>
<dbReference type="GO" id="GO:0006457">
    <property type="term" value="P:protein folding"/>
    <property type="evidence" value="ECO:0007669"/>
    <property type="project" value="UniProtKB-UniRule"/>
</dbReference>
<keyword evidence="9" id="KW-0175">Coiled coil</keyword>
<reference evidence="10 11" key="1">
    <citation type="journal article" date="2009" name="Appl. Environ. Microbiol.">
        <title>Metabolic versatility and indigenous origin of the archaeon Thermococcus sibiricus, isolated from a siberian oil reservoir, as revealed by genome analysis.</title>
        <authorList>
            <person name="Mardanov A.V."/>
            <person name="Ravin N.V."/>
            <person name="Svetlitchnyi V.A."/>
            <person name="Beletsky A.V."/>
            <person name="Miroshnichenko M.L."/>
            <person name="Bonch-Osmolovskaya E.A."/>
            <person name="Skryabin K.G."/>
        </authorList>
    </citation>
    <scope>NUCLEOTIDE SEQUENCE [LARGE SCALE GENOMIC DNA]</scope>
    <source>
        <strain evidence="11">DSM 12597 / MM 739</strain>
    </source>
</reference>
<dbReference type="NCBIfam" id="TIGR00293">
    <property type="entry name" value="prefoldin subunit alpha"/>
    <property type="match status" value="1"/>
</dbReference>
<dbReference type="GO" id="GO:0016272">
    <property type="term" value="C:prefoldin complex"/>
    <property type="evidence" value="ECO:0007669"/>
    <property type="project" value="UniProtKB-UniRule"/>
</dbReference>
<evidence type="ECO:0000313" key="11">
    <source>
        <dbReference type="Proteomes" id="UP000009079"/>
    </source>
</evidence>
<evidence type="ECO:0000256" key="6">
    <source>
        <dbReference type="ARBA" id="ARBA00044156"/>
    </source>
</evidence>
<dbReference type="InterPro" id="IPR011599">
    <property type="entry name" value="PFD_alpha_archaea"/>
</dbReference>
<dbReference type="eggNOG" id="arCOG01341">
    <property type="taxonomic scope" value="Archaea"/>
</dbReference>
<evidence type="ECO:0000256" key="1">
    <source>
        <dbReference type="ARBA" id="ARBA00010048"/>
    </source>
</evidence>
<keyword evidence="4 8" id="KW-0143">Chaperone</keyword>
<comment type="similarity">
    <text evidence="8">Belongs to the prefoldin alpha subunit family.</text>
</comment>
<keyword evidence="3 8" id="KW-0963">Cytoplasm</keyword>